<reference evidence="12" key="1">
    <citation type="submission" date="2016-10" db="EMBL/GenBank/DDBJ databases">
        <authorList>
            <person name="de Groot N.N."/>
        </authorList>
    </citation>
    <scope>NUCLEOTIDE SEQUENCE [LARGE SCALE GENOMIC DNA]</scope>
    <source>
        <strain evidence="12">10nlg</strain>
    </source>
</reference>
<name>A0A1H9P5S6_9BACI</name>
<evidence type="ECO:0000256" key="1">
    <source>
        <dbReference type="ARBA" id="ARBA00009427"/>
    </source>
</evidence>
<proteinExistence type="inferred from homology"/>
<keyword evidence="3 9" id="KW-0808">Transferase</keyword>
<comment type="catalytic activity">
    <reaction evidence="8 9">
        <text>CMP + ATP = CDP + ADP</text>
        <dbReference type="Rhea" id="RHEA:11600"/>
        <dbReference type="ChEBI" id="CHEBI:30616"/>
        <dbReference type="ChEBI" id="CHEBI:58069"/>
        <dbReference type="ChEBI" id="CHEBI:60377"/>
        <dbReference type="ChEBI" id="CHEBI:456216"/>
        <dbReference type="EC" id="2.7.4.25"/>
    </reaction>
</comment>
<feature type="binding site" evidence="9">
    <location>
        <begin position="10"/>
        <end position="18"/>
    </location>
    <ligand>
        <name>ATP</name>
        <dbReference type="ChEBI" id="CHEBI:30616"/>
    </ligand>
</feature>
<dbReference type="PANTHER" id="PTHR21299">
    <property type="entry name" value="CYTIDYLATE KINASE/PANTOATE-BETA-ALANINE LIGASE"/>
    <property type="match status" value="1"/>
</dbReference>
<dbReference type="RefSeq" id="WP_093071554.1">
    <property type="nucleotide sequence ID" value="NZ_BJVE01000040.1"/>
</dbReference>
<dbReference type="GO" id="GO:0015949">
    <property type="term" value="P:nucleobase-containing small molecule interconversion"/>
    <property type="evidence" value="ECO:0007669"/>
    <property type="project" value="TreeGrafter"/>
</dbReference>
<dbReference type="Pfam" id="PF02224">
    <property type="entry name" value="Cytidylate_kin"/>
    <property type="match status" value="1"/>
</dbReference>
<dbReference type="InterPro" id="IPR011994">
    <property type="entry name" value="Cytidylate_kinase_dom"/>
</dbReference>
<dbReference type="InterPro" id="IPR003136">
    <property type="entry name" value="Cytidylate_kin"/>
</dbReference>
<keyword evidence="4 9" id="KW-0547">Nucleotide-binding</keyword>
<comment type="caution">
    <text evidence="11">The sequence shown here is derived from an EMBL/GenBank/DDBJ whole genome shotgun (WGS) entry which is preliminary data.</text>
</comment>
<keyword evidence="12" id="KW-1185">Reference proteome</keyword>
<dbReference type="OrthoDB" id="9807434at2"/>
<evidence type="ECO:0000256" key="7">
    <source>
        <dbReference type="ARBA" id="ARBA00047615"/>
    </source>
</evidence>
<keyword evidence="5 9" id="KW-0418">Kinase</keyword>
<dbReference type="AlphaFoldDB" id="A0A1H9P5S6"/>
<evidence type="ECO:0000256" key="5">
    <source>
        <dbReference type="ARBA" id="ARBA00022777"/>
    </source>
</evidence>
<evidence type="ECO:0000256" key="8">
    <source>
        <dbReference type="ARBA" id="ARBA00048478"/>
    </source>
</evidence>
<dbReference type="GO" id="GO:0036431">
    <property type="term" value="F:dCMP kinase activity"/>
    <property type="evidence" value="ECO:0007669"/>
    <property type="project" value="InterPro"/>
</dbReference>
<evidence type="ECO:0000256" key="4">
    <source>
        <dbReference type="ARBA" id="ARBA00022741"/>
    </source>
</evidence>
<dbReference type="HAMAP" id="MF_00238">
    <property type="entry name" value="Cytidyl_kinase_type1"/>
    <property type="match status" value="1"/>
</dbReference>
<organism evidence="11 12">
    <name type="scientific">Salisediminibacterium halotolerans</name>
    <dbReference type="NCBI Taxonomy" id="517425"/>
    <lineage>
        <taxon>Bacteria</taxon>
        <taxon>Bacillati</taxon>
        <taxon>Bacillota</taxon>
        <taxon>Bacilli</taxon>
        <taxon>Bacillales</taxon>
        <taxon>Bacillaceae</taxon>
        <taxon>Salisediminibacterium</taxon>
    </lineage>
</organism>
<dbReference type="GO" id="GO:0005524">
    <property type="term" value="F:ATP binding"/>
    <property type="evidence" value="ECO:0007669"/>
    <property type="project" value="UniProtKB-UniRule"/>
</dbReference>
<dbReference type="GO" id="GO:0005829">
    <property type="term" value="C:cytosol"/>
    <property type="evidence" value="ECO:0007669"/>
    <property type="project" value="TreeGrafter"/>
</dbReference>
<dbReference type="STRING" id="1464123.SAMN05444126_10184"/>
<comment type="similarity">
    <text evidence="1 9">Belongs to the cytidylate kinase family. Type 1 subfamily.</text>
</comment>
<dbReference type="Proteomes" id="UP000199318">
    <property type="component" value="Unassembled WGS sequence"/>
</dbReference>
<gene>
    <name evidence="9" type="primary">cmk</name>
    <name evidence="11" type="ORF">SAMN05444126_10184</name>
</gene>
<sequence>MTKWNLAIDGPAGAGKSTVAKRVADQLSMVYIDTGAMYRALTWLALNKDVNIHDEAEMHHLLKESDIRLRGPEGEEGIYVNGTNVSKAIREPQVTNNVSYTAQHAAIRKEMLRKQQLLAAEGGTVMDGRDIGTAVLPNAEVKIFLTASTDERAKRRYEEEIAKGMDSDFEKLKKEIAERDKIDSERTEAPLKKASDAVELDTTELTVDEAVNKICLIAEKRVDADE</sequence>
<keyword evidence="2 9" id="KW-0963">Cytoplasm</keyword>
<dbReference type="GO" id="GO:0036430">
    <property type="term" value="F:CMP kinase activity"/>
    <property type="evidence" value="ECO:0007669"/>
    <property type="project" value="RHEA"/>
</dbReference>
<comment type="catalytic activity">
    <reaction evidence="7 9">
        <text>dCMP + ATP = dCDP + ADP</text>
        <dbReference type="Rhea" id="RHEA:25094"/>
        <dbReference type="ChEBI" id="CHEBI:30616"/>
        <dbReference type="ChEBI" id="CHEBI:57566"/>
        <dbReference type="ChEBI" id="CHEBI:58593"/>
        <dbReference type="ChEBI" id="CHEBI:456216"/>
        <dbReference type="EC" id="2.7.4.25"/>
    </reaction>
</comment>
<dbReference type="NCBIfam" id="TIGR00017">
    <property type="entry name" value="cmk"/>
    <property type="match status" value="1"/>
</dbReference>
<dbReference type="EMBL" id="FOGV01000001">
    <property type="protein sequence ID" value="SER43179.1"/>
    <property type="molecule type" value="Genomic_DNA"/>
</dbReference>
<evidence type="ECO:0000256" key="9">
    <source>
        <dbReference type="HAMAP-Rule" id="MF_00238"/>
    </source>
</evidence>
<dbReference type="InterPro" id="IPR027417">
    <property type="entry name" value="P-loop_NTPase"/>
</dbReference>
<evidence type="ECO:0000256" key="2">
    <source>
        <dbReference type="ARBA" id="ARBA00022490"/>
    </source>
</evidence>
<evidence type="ECO:0000313" key="11">
    <source>
        <dbReference type="EMBL" id="SER43179.1"/>
    </source>
</evidence>
<feature type="domain" description="Cytidylate kinase" evidence="10">
    <location>
        <begin position="7"/>
        <end position="217"/>
    </location>
</feature>
<comment type="subcellular location">
    <subcellularLocation>
        <location evidence="9">Cytoplasm</location>
    </subcellularLocation>
</comment>
<keyword evidence="6 9" id="KW-0067">ATP-binding</keyword>
<evidence type="ECO:0000259" key="10">
    <source>
        <dbReference type="Pfam" id="PF02224"/>
    </source>
</evidence>
<dbReference type="PANTHER" id="PTHR21299:SF2">
    <property type="entry name" value="CYTIDYLATE KINASE"/>
    <property type="match status" value="1"/>
</dbReference>
<evidence type="ECO:0000256" key="6">
    <source>
        <dbReference type="ARBA" id="ARBA00022840"/>
    </source>
</evidence>
<dbReference type="EC" id="2.7.4.25" evidence="9"/>
<protein>
    <recommendedName>
        <fullName evidence="9">Cytidylate kinase</fullName>
        <shortName evidence="9">CK</shortName>
        <ecNumber evidence="9">2.7.4.25</ecNumber>
    </recommendedName>
    <alternativeName>
        <fullName evidence="9">Cytidine monophosphate kinase</fullName>
        <shortName evidence="9">CMP kinase</shortName>
    </alternativeName>
</protein>
<evidence type="ECO:0000313" key="12">
    <source>
        <dbReference type="Proteomes" id="UP000199318"/>
    </source>
</evidence>
<dbReference type="Gene3D" id="3.40.50.300">
    <property type="entry name" value="P-loop containing nucleotide triphosphate hydrolases"/>
    <property type="match status" value="1"/>
</dbReference>
<evidence type="ECO:0000256" key="3">
    <source>
        <dbReference type="ARBA" id="ARBA00022679"/>
    </source>
</evidence>
<dbReference type="SUPFAM" id="SSF52540">
    <property type="entry name" value="P-loop containing nucleoside triphosphate hydrolases"/>
    <property type="match status" value="1"/>
</dbReference>
<dbReference type="GO" id="GO:0006220">
    <property type="term" value="P:pyrimidine nucleotide metabolic process"/>
    <property type="evidence" value="ECO:0007669"/>
    <property type="project" value="UniProtKB-UniRule"/>
</dbReference>
<dbReference type="CDD" id="cd02020">
    <property type="entry name" value="CMPK"/>
    <property type="match status" value="1"/>
</dbReference>
<accession>A0A1H9P5S6</accession>